<dbReference type="InterPro" id="IPR058533">
    <property type="entry name" value="Cation_efflux_TM"/>
</dbReference>
<feature type="transmembrane region" description="Helical" evidence="6">
    <location>
        <begin position="9"/>
        <end position="30"/>
    </location>
</feature>
<organism evidence="8 9">
    <name type="scientific">Desertihabitans brevis</name>
    <dbReference type="NCBI Taxonomy" id="2268447"/>
    <lineage>
        <taxon>Bacteria</taxon>
        <taxon>Bacillati</taxon>
        <taxon>Actinomycetota</taxon>
        <taxon>Actinomycetes</taxon>
        <taxon>Propionibacteriales</taxon>
        <taxon>Propionibacteriaceae</taxon>
        <taxon>Desertihabitans</taxon>
    </lineage>
</organism>
<dbReference type="GO" id="GO:0006829">
    <property type="term" value="P:zinc ion transport"/>
    <property type="evidence" value="ECO:0007669"/>
    <property type="project" value="InterPro"/>
</dbReference>
<evidence type="ECO:0000313" key="8">
    <source>
        <dbReference type="EMBL" id="RCK70736.1"/>
    </source>
</evidence>
<gene>
    <name evidence="8" type="ORF">DT076_04860</name>
</gene>
<dbReference type="GO" id="GO:0016020">
    <property type="term" value="C:membrane"/>
    <property type="evidence" value="ECO:0007669"/>
    <property type="project" value="UniProtKB-SubCell"/>
</dbReference>
<dbReference type="Proteomes" id="UP000252770">
    <property type="component" value="Unassembled WGS sequence"/>
</dbReference>
<dbReference type="EMBL" id="QOUI01000002">
    <property type="protein sequence ID" value="RCK70736.1"/>
    <property type="molecule type" value="Genomic_DNA"/>
</dbReference>
<sequence length="314" mass="33444">MSASGGTKAVVAALVANLFIAVTKFVAWALTGASSMLAEAIHSVADSGNQALLLVGGRRAKREATPEHPFGYGRERYVFAFIVAIVLFSVGGLFALYEAYQKYEEVHAGHPNELLEGRWWWVPLVVLVAAIVAESFSFRTAIRESRHSKGRQSWVRFVRSARSPELPVVLLEDLGALLGLVFALIGVGLSLLTGNGYFDVAGTAAIGVLLVAIAVVLAIETKSLLLGESATPASIRRMTEALTGTDGVDRLIHMKTLHLGPEEILVAAKIAVDAGDSAAEVAAVINRAEASIREAEPMVTALYLEPDIDRARTA</sequence>
<keyword evidence="5 6" id="KW-0472">Membrane</keyword>
<evidence type="ECO:0000256" key="3">
    <source>
        <dbReference type="ARBA" id="ARBA00022692"/>
    </source>
</evidence>
<feature type="domain" description="Cation efflux protein transmembrane" evidence="7">
    <location>
        <begin position="10"/>
        <end position="226"/>
    </location>
</feature>
<dbReference type="Pfam" id="PF01545">
    <property type="entry name" value="Cation_efflux"/>
    <property type="match status" value="1"/>
</dbReference>
<proteinExistence type="predicted"/>
<feature type="transmembrane region" description="Helical" evidence="6">
    <location>
        <begin position="120"/>
        <end position="142"/>
    </location>
</feature>
<evidence type="ECO:0000256" key="5">
    <source>
        <dbReference type="ARBA" id="ARBA00023136"/>
    </source>
</evidence>
<comment type="subcellular location">
    <subcellularLocation>
        <location evidence="1">Membrane</location>
        <topology evidence="1">Multi-pass membrane protein</topology>
    </subcellularLocation>
</comment>
<dbReference type="AlphaFoldDB" id="A0A367YXW7"/>
<evidence type="ECO:0000313" key="9">
    <source>
        <dbReference type="Proteomes" id="UP000252770"/>
    </source>
</evidence>
<keyword evidence="3 6" id="KW-0812">Transmembrane</keyword>
<dbReference type="PANTHER" id="PTHR13414:SF9">
    <property type="entry name" value="PROTON-COUPLED ZINC ANTIPORTER SLC30A9, MITOCHONDRIAL"/>
    <property type="match status" value="1"/>
</dbReference>
<keyword evidence="9" id="KW-1185">Reference proteome</keyword>
<dbReference type="InterPro" id="IPR027469">
    <property type="entry name" value="Cation_efflux_TMD_sf"/>
</dbReference>
<keyword evidence="2" id="KW-0813">Transport</keyword>
<evidence type="ECO:0000256" key="4">
    <source>
        <dbReference type="ARBA" id="ARBA00022989"/>
    </source>
</evidence>
<reference evidence="8 9" key="1">
    <citation type="submission" date="2018-07" db="EMBL/GenBank/DDBJ databases">
        <title>Desertimonas flava gen. nov. sp. nov.</title>
        <authorList>
            <person name="Liu S."/>
        </authorList>
    </citation>
    <scope>NUCLEOTIDE SEQUENCE [LARGE SCALE GENOMIC DNA]</scope>
    <source>
        <strain evidence="8 9">16Sb5-5</strain>
    </source>
</reference>
<dbReference type="InterPro" id="IPR002524">
    <property type="entry name" value="Cation_efflux"/>
</dbReference>
<evidence type="ECO:0000256" key="1">
    <source>
        <dbReference type="ARBA" id="ARBA00004141"/>
    </source>
</evidence>
<feature type="transmembrane region" description="Helical" evidence="6">
    <location>
        <begin position="197"/>
        <end position="219"/>
    </location>
</feature>
<dbReference type="PANTHER" id="PTHR13414">
    <property type="entry name" value="HUEL-CATION TRANSPORTER"/>
    <property type="match status" value="1"/>
</dbReference>
<dbReference type="GO" id="GO:0008324">
    <property type="term" value="F:monoatomic cation transmembrane transporter activity"/>
    <property type="evidence" value="ECO:0007669"/>
    <property type="project" value="InterPro"/>
</dbReference>
<feature type="transmembrane region" description="Helical" evidence="6">
    <location>
        <begin position="77"/>
        <end position="100"/>
    </location>
</feature>
<accession>A0A367YXW7</accession>
<evidence type="ECO:0000256" key="2">
    <source>
        <dbReference type="ARBA" id="ARBA00022448"/>
    </source>
</evidence>
<dbReference type="InterPro" id="IPR036837">
    <property type="entry name" value="Cation_efflux_CTD_sf"/>
</dbReference>
<keyword evidence="4 6" id="KW-1133">Transmembrane helix</keyword>
<dbReference type="NCBIfam" id="TIGR01297">
    <property type="entry name" value="CDF"/>
    <property type="match status" value="1"/>
</dbReference>
<evidence type="ECO:0000256" key="6">
    <source>
        <dbReference type="SAM" id="Phobius"/>
    </source>
</evidence>
<dbReference type="Gene3D" id="1.20.1510.10">
    <property type="entry name" value="Cation efflux protein transmembrane domain"/>
    <property type="match status" value="1"/>
</dbReference>
<feature type="transmembrane region" description="Helical" evidence="6">
    <location>
        <begin position="166"/>
        <end position="191"/>
    </location>
</feature>
<name>A0A367YXW7_9ACTN</name>
<dbReference type="SUPFAM" id="SSF160240">
    <property type="entry name" value="Cation efflux protein cytoplasmic domain-like"/>
    <property type="match status" value="1"/>
</dbReference>
<dbReference type="InterPro" id="IPR040177">
    <property type="entry name" value="SLC30A9"/>
</dbReference>
<protein>
    <submittedName>
        <fullName evidence="8">Cation diffusion facilitator family transporter</fullName>
    </submittedName>
</protein>
<evidence type="ECO:0000259" key="7">
    <source>
        <dbReference type="Pfam" id="PF01545"/>
    </source>
</evidence>
<comment type="caution">
    <text evidence="8">The sequence shown here is derived from an EMBL/GenBank/DDBJ whole genome shotgun (WGS) entry which is preliminary data.</text>
</comment>
<dbReference type="SUPFAM" id="SSF161111">
    <property type="entry name" value="Cation efflux protein transmembrane domain-like"/>
    <property type="match status" value="1"/>
</dbReference>
<dbReference type="RefSeq" id="WP_114125506.1">
    <property type="nucleotide sequence ID" value="NZ_QOUI01000002.1"/>
</dbReference>